<organism evidence="2 3">
    <name type="scientific">Globodera pallida</name>
    <name type="common">Potato cyst nematode worm</name>
    <name type="synonym">Heterodera pallida</name>
    <dbReference type="NCBI Taxonomy" id="36090"/>
    <lineage>
        <taxon>Eukaryota</taxon>
        <taxon>Metazoa</taxon>
        <taxon>Ecdysozoa</taxon>
        <taxon>Nematoda</taxon>
        <taxon>Chromadorea</taxon>
        <taxon>Rhabditida</taxon>
        <taxon>Tylenchina</taxon>
        <taxon>Tylenchomorpha</taxon>
        <taxon>Tylenchoidea</taxon>
        <taxon>Heteroderidae</taxon>
        <taxon>Heteroderinae</taxon>
        <taxon>Globodera</taxon>
    </lineage>
</organism>
<dbReference type="WBParaSite" id="GPLIN_000102700">
    <property type="protein sequence ID" value="GPLIN_000102700"/>
    <property type="gene ID" value="GPLIN_000102700"/>
</dbReference>
<reference evidence="3" key="2">
    <citation type="submission" date="2016-06" db="UniProtKB">
        <authorList>
            <consortium name="WormBaseParasite"/>
        </authorList>
    </citation>
    <scope>IDENTIFICATION</scope>
</reference>
<sequence>MPDNTSEEEQQQQTKEIFICADIWLEVFALVSPLELGQKMALTSERTGTSATGWLTQRQAQVSRRSKKENEENVCYDPPDFEVKKSTQ</sequence>
<keyword evidence="2" id="KW-1185">Reference proteome</keyword>
<name>A0A183BK97_GLOPA</name>
<dbReference type="Proteomes" id="UP000050741">
    <property type="component" value="Unassembled WGS sequence"/>
</dbReference>
<reference evidence="2" key="1">
    <citation type="submission" date="2014-05" db="EMBL/GenBank/DDBJ databases">
        <title>The genome and life-stage specific transcriptomes of Globodera pallida elucidate key aspects of plant parasitism by a cyst nematode.</title>
        <authorList>
            <person name="Cotton J.A."/>
            <person name="Lilley C.J."/>
            <person name="Jones L.M."/>
            <person name="Kikuchi T."/>
            <person name="Reid A.J."/>
            <person name="Thorpe P."/>
            <person name="Tsai I.J."/>
            <person name="Beasley H."/>
            <person name="Blok V."/>
            <person name="Cock P.J.A."/>
            <person name="Van den Akker S.E."/>
            <person name="Holroyd N."/>
            <person name="Hunt M."/>
            <person name="Mantelin S."/>
            <person name="Naghra H."/>
            <person name="Pain A."/>
            <person name="Palomares-Rius J.E."/>
            <person name="Zarowiecki M."/>
            <person name="Berriman M."/>
            <person name="Jones J.T."/>
            <person name="Urwin P.E."/>
        </authorList>
    </citation>
    <scope>NUCLEOTIDE SEQUENCE [LARGE SCALE GENOMIC DNA]</scope>
    <source>
        <strain evidence="2">Lindley</strain>
    </source>
</reference>
<accession>A0A183BK97</accession>
<evidence type="ECO:0000256" key="1">
    <source>
        <dbReference type="SAM" id="MobiDB-lite"/>
    </source>
</evidence>
<feature type="compositionally biased region" description="Polar residues" evidence="1">
    <location>
        <begin position="44"/>
        <end position="63"/>
    </location>
</feature>
<evidence type="ECO:0000313" key="3">
    <source>
        <dbReference type="WBParaSite" id="GPLIN_000102700"/>
    </source>
</evidence>
<evidence type="ECO:0000313" key="2">
    <source>
        <dbReference type="Proteomes" id="UP000050741"/>
    </source>
</evidence>
<feature type="region of interest" description="Disordered" evidence="1">
    <location>
        <begin position="44"/>
        <end position="88"/>
    </location>
</feature>
<proteinExistence type="predicted"/>
<protein>
    <submittedName>
        <fullName evidence="3">Uncharacterized protein</fullName>
    </submittedName>
</protein>
<dbReference type="AlphaFoldDB" id="A0A183BK97"/>